<organism evidence="1 2">
    <name type="scientific">Agrobacterium tumefaciens</name>
    <dbReference type="NCBI Taxonomy" id="358"/>
    <lineage>
        <taxon>Bacteria</taxon>
        <taxon>Pseudomonadati</taxon>
        <taxon>Pseudomonadota</taxon>
        <taxon>Alphaproteobacteria</taxon>
        <taxon>Hyphomicrobiales</taxon>
        <taxon>Rhizobiaceae</taxon>
        <taxon>Rhizobium/Agrobacterium group</taxon>
        <taxon>Agrobacterium</taxon>
        <taxon>Agrobacterium tumefaciens complex</taxon>
    </lineage>
</organism>
<gene>
    <name evidence="1" type="ORF">G6M86_25990</name>
</gene>
<dbReference type="InterPro" id="IPR043019">
    <property type="entry name" value="GrlR_sf"/>
</dbReference>
<name>A0AAJ4N7Q3_AGRTU</name>
<dbReference type="EMBL" id="CP049218">
    <property type="protein sequence ID" value="QTG16733.1"/>
    <property type="molecule type" value="Genomic_DNA"/>
</dbReference>
<evidence type="ECO:0000313" key="2">
    <source>
        <dbReference type="Proteomes" id="UP000663946"/>
    </source>
</evidence>
<dbReference type="RefSeq" id="WP_003516916.1">
    <property type="nucleotide sequence ID" value="NZ_CP049218.1"/>
</dbReference>
<dbReference type="Proteomes" id="UP000663946">
    <property type="component" value="Plasmid pQ15_94_1"/>
</dbReference>
<proteinExistence type="predicted"/>
<dbReference type="AlphaFoldDB" id="A0AAJ4N7Q3"/>
<geneLocation type="plasmid" evidence="1 2">
    <name>pQ15_94_1</name>
</geneLocation>
<accession>A0AAJ4N7Q3</accession>
<dbReference type="Gene3D" id="2.40.128.380">
    <property type="entry name" value="T3SS negative regulator GrlR"/>
    <property type="match status" value="1"/>
</dbReference>
<reference evidence="1" key="1">
    <citation type="submission" date="2020-02" db="EMBL/GenBank/DDBJ databases">
        <title>Unexpected conservation and global transmission of agrobacterial virulence plasmids.</title>
        <authorList>
            <person name="Weisberg A.J."/>
            <person name="Davis E.W. II"/>
            <person name="Tabima J.R."/>
            <person name="Belcher M.S."/>
            <person name="Miller M."/>
            <person name="Kuo C.-H."/>
            <person name="Loper J.E."/>
            <person name="Grunwald N.J."/>
            <person name="Putnam M.L."/>
            <person name="Chang J.H."/>
        </authorList>
    </citation>
    <scope>NUCLEOTIDE SEQUENCE</scope>
    <source>
        <strain evidence="1">Q15/94</strain>
        <plasmid evidence="1">pQ15_94_1</plasmid>
    </source>
</reference>
<sequence length="88" mass="9645">MKFTVSVGEGGGVVVLRDGKLLGGEQGSYYVGNYHTEDSKLVADVKVKTRTMVPGMTYVLGANGRVYLEGLFSIAIFNGFRIDRFFED</sequence>
<dbReference type="GeneID" id="92774683"/>
<keyword evidence="1" id="KW-0614">Plasmid</keyword>
<evidence type="ECO:0000313" key="1">
    <source>
        <dbReference type="EMBL" id="QTG16733.1"/>
    </source>
</evidence>
<protein>
    <submittedName>
        <fullName evidence="1">Uncharacterized protein</fullName>
    </submittedName>
</protein>